<evidence type="ECO:0000313" key="4">
    <source>
        <dbReference type="Proteomes" id="UP000317685"/>
    </source>
</evidence>
<dbReference type="Gene3D" id="3.20.20.100">
    <property type="entry name" value="NADP-dependent oxidoreductase domain"/>
    <property type="match status" value="1"/>
</dbReference>
<dbReference type="FunFam" id="3.20.20.100:FF:000004">
    <property type="entry name" value="Oxidoreductase, aldo/keto reductase"/>
    <property type="match status" value="1"/>
</dbReference>
<dbReference type="InterPro" id="IPR036812">
    <property type="entry name" value="NAD(P)_OxRdtase_dom_sf"/>
</dbReference>
<feature type="domain" description="NADP-dependent oxidoreductase" evidence="2">
    <location>
        <begin position="16"/>
        <end position="320"/>
    </location>
</feature>
<dbReference type="Proteomes" id="UP000317685">
    <property type="component" value="Unassembled WGS sequence"/>
</dbReference>
<accession>A0A561W0U8</accession>
<dbReference type="GO" id="GO:0005829">
    <property type="term" value="C:cytosol"/>
    <property type="evidence" value="ECO:0007669"/>
    <property type="project" value="TreeGrafter"/>
</dbReference>
<dbReference type="EMBL" id="VIWZ01000001">
    <property type="protein sequence ID" value="TWG17487.1"/>
    <property type="molecule type" value="Genomic_DNA"/>
</dbReference>
<evidence type="ECO:0000256" key="1">
    <source>
        <dbReference type="ARBA" id="ARBA00023002"/>
    </source>
</evidence>
<dbReference type="PANTHER" id="PTHR43364">
    <property type="entry name" value="NADH-SPECIFIC METHYLGLYOXAL REDUCTASE-RELATED"/>
    <property type="match status" value="1"/>
</dbReference>
<dbReference type="AlphaFoldDB" id="A0A561W0U8"/>
<dbReference type="RefSeq" id="WP_145780511.1">
    <property type="nucleotide sequence ID" value="NZ_VIWZ01000001.1"/>
</dbReference>
<reference evidence="3 4" key="1">
    <citation type="submission" date="2019-06" db="EMBL/GenBank/DDBJ databases">
        <title>Sequencing the genomes of 1000 actinobacteria strains.</title>
        <authorList>
            <person name="Klenk H.-P."/>
        </authorList>
    </citation>
    <scope>NUCLEOTIDE SEQUENCE [LARGE SCALE GENOMIC DNA]</scope>
    <source>
        <strain evidence="3 4">DSM 45885</strain>
    </source>
</reference>
<protein>
    <submittedName>
        <fullName evidence="3">Aryl-alcohol dehydrogenase-like predicted oxidoreductase</fullName>
    </submittedName>
</protein>
<dbReference type="InterPro" id="IPR023210">
    <property type="entry name" value="NADP_OxRdtase_dom"/>
</dbReference>
<comment type="caution">
    <text evidence="3">The sequence shown here is derived from an EMBL/GenBank/DDBJ whole genome shotgun (WGS) entry which is preliminary data.</text>
</comment>
<evidence type="ECO:0000313" key="3">
    <source>
        <dbReference type="EMBL" id="TWG17487.1"/>
    </source>
</evidence>
<dbReference type="OrthoDB" id="3170516at2"/>
<sequence>MNHYYLLGRSGLRVSRLSLGTMNFGVDGFHAAYGKTEEESEPIFRQYLESGGNFIDTADFYTAGESEKILGRLIDRAGVRERLVLTSKFTNTVDPSDPNASGNGRKHIMRAVEASLSRLGTDYIDLYLLHTWDRITPIEEVVHTLDDLVRAGKIRYAGLSDVPAWYAARAQSYAEAHGLTPMINLQLPYSLVSRGIEAEYTAMAQTMGMGLTAWSPIASGLLSGKYRRSDAGLSGTGRLTNPDAGGRQVSAGEWKVIEALESVAADLGRSMAQVAINWVATQPSVASVIIGASSAEQVSSNFEALDFEIPADARRRLDEASAPELGVPYVMFTPQYQSWVVSPGLGIGDKPAGYAPPVLNAAAQPAE</sequence>
<evidence type="ECO:0000259" key="2">
    <source>
        <dbReference type="Pfam" id="PF00248"/>
    </source>
</evidence>
<keyword evidence="4" id="KW-1185">Reference proteome</keyword>
<dbReference type="GeneID" id="300128396"/>
<dbReference type="Pfam" id="PF00248">
    <property type="entry name" value="Aldo_ket_red"/>
    <property type="match status" value="1"/>
</dbReference>
<proteinExistence type="predicted"/>
<dbReference type="CDD" id="cd19080">
    <property type="entry name" value="AKR_AKR9A_9B"/>
    <property type="match status" value="1"/>
</dbReference>
<dbReference type="PANTHER" id="PTHR43364:SF4">
    <property type="entry name" value="NAD(P)-LINKED OXIDOREDUCTASE SUPERFAMILY PROTEIN"/>
    <property type="match status" value="1"/>
</dbReference>
<name>A0A561W0U8_9ACTN</name>
<dbReference type="SUPFAM" id="SSF51430">
    <property type="entry name" value="NAD(P)-linked oxidoreductase"/>
    <property type="match status" value="1"/>
</dbReference>
<keyword evidence="1" id="KW-0560">Oxidoreductase</keyword>
<dbReference type="InterPro" id="IPR050523">
    <property type="entry name" value="AKR_Detox_Biosynth"/>
</dbReference>
<gene>
    <name evidence="3" type="ORF">FHU34_112829</name>
</gene>
<organism evidence="3 4">
    <name type="scientific">Micromonospora taraxaci</name>
    <dbReference type="NCBI Taxonomy" id="1316803"/>
    <lineage>
        <taxon>Bacteria</taxon>
        <taxon>Bacillati</taxon>
        <taxon>Actinomycetota</taxon>
        <taxon>Actinomycetes</taxon>
        <taxon>Micromonosporales</taxon>
        <taxon>Micromonosporaceae</taxon>
        <taxon>Micromonospora</taxon>
    </lineage>
</organism>
<dbReference type="GO" id="GO:0016491">
    <property type="term" value="F:oxidoreductase activity"/>
    <property type="evidence" value="ECO:0007669"/>
    <property type="project" value="UniProtKB-KW"/>
</dbReference>